<dbReference type="Proteomes" id="UP000604046">
    <property type="component" value="Unassembled WGS sequence"/>
</dbReference>
<dbReference type="OrthoDB" id="424302at2759"/>
<protein>
    <submittedName>
        <fullName evidence="9">Sirt2 protein</fullName>
    </submittedName>
</protein>
<evidence type="ECO:0000256" key="3">
    <source>
        <dbReference type="ARBA" id="ARBA00022723"/>
    </source>
</evidence>
<keyword evidence="2" id="KW-0808">Transferase</keyword>
<evidence type="ECO:0000256" key="6">
    <source>
        <dbReference type="PROSITE-ProRule" id="PRU00236"/>
    </source>
</evidence>
<accession>A0A812PGQ0</accession>
<dbReference type="Gene3D" id="3.30.1600.10">
    <property type="entry name" value="SIR2/SIRT2 'Small Domain"/>
    <property type="match status" value="1"/>
</dbReference>
<evidence type="ECO:0000256" key="2">
    <source>
        <dbReference type="ARBA" id="ARBA00022679"/>
    </source>
</evidence>
<dbReference type="InterPro" id="IPR026590">
    <property type="entry name" value="Ssirtuin_cat_dom"/>
</dbReference>
<comment type="caution">
    <text evidence="9">The sequence shown here is derived from an EMBL/GenBank/DDBJ whole genome shotgun (WGS) entry which is preliminary data.</text>
</comment>
<dbReference type="InterPro" id="IPR026591">
    <property type="entry name" value="Sirtuin_cat_small_dom_sf"/>
</dbReference>
<dbReference type="GO" id="GO:0005634">
    <property type="term" value="C:nucleus"/>
    <property type="evidence" value="ECO:0007669"/>
    <property type="project" value="TreeGrafter"/>
</dbReference>
<evidence type="ECO:0000256" key="5">
    <source>
        <dbReference type="ARBA" id="ARBA00023027"/>
    </source>
</evidence>
<dbReference type="InterPro" id="IPR050134">
    <property type="entry name" value="NAD-dep_sirtuin_deacylases"/>
</dbReference>
<dbReference type="PANTHER" id="PTHR11085:SF6">
    <property type="entry name" value="NAD-DEPENDENT PROTEIN DEACETYLASE SIRTUIN-2"/>
    <property type="match status" value="1"/>
</dbReference>
<dbReference type="SUPFAM" id="SSF52467">
    <property type="entry name" value="DHS-like NAD/FAD-binding domain"/>
    <property type="match status" value="1"/>
</dbReference>
<dbReference type="GO" id="GO:0070403">
    <property type="term" value="F:NAD+ binding"/>
    <property type="evidence" value="ECO:0007669"/>
    <property type="project" value="InterPro"/>
</dbReference>
<evidence type="ECO:0000256" key="4">
    <source>
        <dbReference type="ARBA" id="ARBA00022833"/>
    </source>
</evidence>
<dbReference type="InterPro" id="IPR003000">
    <property type="entry name" value="Sirtuin"/>
</dbReference>
<dbReference type="Gene3D" id="3.40.50.1220">
    <property type="entry name" value="TPP-binding domain"/>
    <property type="match status" value="1"/>
</dbReference>
<evidence type="ECO:0000313" key="10">
    <source>
        <dbReference type="Proteomes" id="UP000604046"/>
    </source>
</evidence>
<dbReference type="Pfam" id="PF02146">
    <property type="entry name" value="SIR2"/>
    <property type="match status" value="1"/>
</dbReference>
<sequence length="334" mass="36825">MWRRLLARPARLRSGWFLALGVSYWAYAETALASDRLWLAPPTARTPRVAAAAEADAPEAPASIEGGGETASSPAEVDPEEVLRQLEEAGVFEGQEEVLLQLRELAKQGVHPLDALAGSTVPEEEAQEAVLDSFDVAGVARYLQEHQCRDVVVMCGAGLSTAAGIPDFRTPGTGLYDTLQRFNLSQPEAIFELDFFRQEPGPFYELCRELWPGRYKPTLAHYFIKLLEDKGILRRCYTQNIDSLERQAGVSRSKIVAAHGNFDEAHVIDKVPEQAVDVEELRQAIFAGEEGWRALAAAKGGLVKPRVVLFGESLPDRFWELNDEDLGACATRTC</sequence>
<proteinExistence type="predicted"/>
<dbReference type="AlphaFoldDB" id="A0A812PGQ0"/>
<feature type="compositionally biased region" description="Low complexity" evidence="7">
    <location>
        <begin position="49"/>
        <end position="62"/>
    </location>
</feature>
<feature type="region of interest" description="Disordered" evidence="7">
    <location>
        <begin position="49"/>
        <end position="75"/>
    </location>
</feature>
<keyword evidence="5" id="KW-0520">NAD</keyword>
<dbReference type="PANTHER" id="PTHR11085">
    <property type="entry name" value="NAD-DEPENDENT PROTEIN DEACYLASE SIRTUIN-5, MITOCHONDRIAL-RELATED"/>
    <property type="match status" value="1"/>
</dbReference>
<evidence type="ECO:0000256" key="7">
    <source>
        <dbReference type="SAM" id="MobiDB-lite"/>
    </source>
</evidence>
<name>A0A812PGQ0_9DINO</name>
<gene>
    <name evidence="9" type="primary">sirt2</name>
    <name evidence="9" type="ORF">SNAT2548_LOCUS17439</name>
</gene>
<evidence type="ECO:0000256" key="1">
    <source>
        <dbReference type="ARBA" id="ARBA00001947"/>
    </source>
</evidence>
<dbReference type="InterPro" id="IPR029035">
    <property type="entry name" value="DHS-like_NAD/FAD-binding_dom"/>
</dbReference>
<organism evidence="9 10">
    <name type="scientific">Symbiodinium natans</name>
    <dbReference type="NCBI Taxonomy" id="878477"/>
    <lineage>
        <taxon>Eukaryota</taxon>
        <taxon>Sar</taxon>
        <taxon>Alveolata</taxon>
        <taxon>Dinophyceae</taxon>
        <taxon>Suessiales</taxon>
        <taxon>Symbiodiniaceae</taxon>
        <taxon>Symbiodinium</taxon>
    </lineage>
</organism>
<feature type="domain" description="Deacetylase sirtuin-type" evidence="8">
    <location>
        <begin position="129"/>
        <end position="334"/>
    </location>
</feature>
<comment type="cofactor">
    <cofactor evidence="1">
        <name>Zn(2+)</name>
        <dbReference type="ChEBI" id="CHEBI:29105"/>
    </cofactor>
</comment>
<reference evidence="9" key="1">
    <citation type="submission" date="2021-02" db="EMBL/GenBank/DDBJ databases">
        <authorList>
            <person name="Dougan E. K."/>
            <person name="Rhodes N."/>
            <person name="Thang M."/>
            <person name="Chan C."/>
        </authorList>
    </citation>
    <scope>NUCLEOTIDE SEQUENCE</scope>
</reference>
<evidence type="ECO:0000259" key="8">
    <source>
        <dbReference type="PROSITE" id="PS50305"/>
    </source>
</evidence>
<keyword evidence="10" id="KW-1185">Reference proteome</keyword>
<comment type="caution">
    <text evidence="6">Lacks conserved residue(s) required for the propagation of feature annotation.</text>
</comment>
<evidence type="ECO:0000313" key="9">
    <source>
        <dbReference type="EMBL" id="CAE7333452.1"/>
    </source>
</evidence>
<dbReference type="GO" id="GO:0017136">
    <property type="term" value="F:histone deacetylase activity, NAD-dependent"/>
    <property type="evidence" value="ECO:0007669"/>
    <property type="project" value="TreeGrafter"/>
</dbReference>
<dbReference type="EMBL" id="CAJNDS010002112">
    <property type="protein sequence ID" value="CAE7333452.1"/>
    <property type="molecule type" value="Genomic_DNA"/>
</dbReference>
<keyword evidence="3" id="KW-0479">Metal-binding</keyword>
<dbReference type="GO" id="GO:0046872">
    <property type="term" value="F:metal ion binding"/>
    <property type="evidence" value="ECO:0007669"/>
    <property type="project" value="UniProtKB-KW"/>
</dbReference>
<dbReference type="PROSITE" id="PS50305">
    <property type="entry name" value="SIRTUIN"/>
    <property type="match status" value="1"/>
</dbReference>
<keyword evidence="4" id="KW-0862">Zinc</keyword>